<dbReference type="Proteomes" id="UP001062846">
    <property type="component" value="Chromosome 5"/>
</dbReference>
<comment type="caution">
    <text evidence="1">The sequence shown here is derived from an EMBL/GenBank/DDBJ whole genome shotgun (WGS) entry which is preliminary data.</text>
</comment>
<evidence type="ECO:0000313" key="2">
    <source>
        <dbReference type="Proteomes" id="UP001062846"/>
    </source>
</evidence>
<accession>A0ACC0NQ31</accession>
<sequence length="107" mass="11838">MVMEVTDKEIKDTFWSLNPQKAPGPDGYNAAFFHKAWPVIGHEVTSAVKLFFRSGQLLKRANATLVALVPKVPNPSKVGDYRPISCCNVIYKCIAKILANKVKPVLP</sequence>
<keyword evidence="2" id="KW-1185">Reference proteome</keyword>
<name>A0ACC0NQ31_RHOML</name>
<protein>
    <submittedName>
        <fullName evidence="1">Uncharacterized protein</fullName>
    </submittedName>
</protein>
<evidence type="ECO:0000313" key="1">
    <source>
        <dbReference type="EMBL" id="KAI8555356.1"/>
    </source>
</evidence>
<reference evidence="1" key="1">
    <citation type="submission" date="2022-02" db="EMBL/GenBank/DDBJ databases">
        <title>Plant Genome Project.</title>
        <authorList>
            <person name="Zhang R.-G."/>
        </authorList>
    </citation>
    <scope>NUCLEOTIDE SEQUENCE</scope>
    <source>
        <strain evidence="1">AT1</strain>
    </source>
</reference>
<gene>
    <name evidence="1" type="ORF">RHMOL_Rhmol05G0168400</name>
</gene>
<proteinExistence type="predicted"/>
<organism evidence="1 2">
    <name type="scientific">Rhododendron molle</name>
    <name type="common">Chinese azalea</name>
    <name type="synonym">Azalea mollis</name>
    <dbReference type="NCBI Taxonomy" id="49168"/>
    <lineage>
        <taxon>Eukaryota</taxon>
        <taxon>Viridiplantae</taxon>
        <taxon>Streptophyta</taxon>
        <taxon>Embryophyta</taxon>
        <taxon>Tracheophyta</taxon>
        <taxon>Spermatophyta</taxon>
        <taxon>Magnoliopsida</taxon>
        <taxon>eudicotyledons</taxon>
        <taxon>Gunneridae</taxon>
        <taxon>Pentapetalae</taxon>
        <taxon>asterids</taxon>
        <taxon>Ericales</taxon>
        <taxon>Ericaceae</taxon>
        <taxon>Ericoideae</taxon>
        <taxon>Rhodoreae</taxon>
        <taxon>Rhododendron</taxon>
    </lineage>
</organism>
<dbReference type="EMBL" id="CM046392">
    <property type="protein sequence ID" value="KAI8555356.1"/>
    <property type="molecule type" value="Genomic_DNA"/>
</dbReference>